<dbReference type="Pfam" id="PF08448">
    <property type="entry name" value="PAS_4"/>
    <property type="match status" value="1"/>
</dbReference>
<dbReference type="Gene3D" id="3.30.565.10">
    <property type="entry name" value="Histidine kinase-like ATPase, C-terminal domain"/>
    <property type="match status" value="1"/>
</dbReference>
<feature type="domain" description="PAC" evidence="8">
    <location>
        <begin position="351"/>
        <end position="404"/>
    </location>
</feature>
<dbReference type="InterPro" id="IPR035965">
    <property type="entry name" value="PAS-like_dom_sf"/>
</dbReference>
<dbReference type="FunFam" id="3.30.565.10:FF:000006">
    <property type="entry name" value="Sensor histidine kinase WalK"/>
    <property type="match status" value="1"/>
</dbReference>
<evidence type="ECO:0000313" key="9">
    <source>
        <dbReference type="EMBL" id="QJD81559.1"/>
    </source>
</evidence>
<feature type="domain" description="PAC" evidence="8">
    <location>
        <begin position="219"/>
        <end position="275"/>
    </location>
</feature>
<dbReference type="InterPro" id="IPR036097">
    <property type="entry name" value="HisK_dim/P_sf"/>
</dbReference>
<dbReference type="Proteomes" id="UP000501128">
    <property type="component" value="Plasmid unnamed1"/>
</dbReference>
<feature type="domain" description="PAC" evidence="8">
    <location>
        <begin position="92"/>
        <end position="145"/>
    </location>
</feature>
<dbReference type="InterPro" id="IPR003594">
    <property type="entry name" value="HATPase_dom"/>
</dbReference>
<evidence type="ECO:0000256" key="2">
    <source>
        <dbReference type="ARBA" id="ARBA00012438"/>
    </source>
</evidence>
<dbReference type="Pfam" id="PF00512">
    <property type="entry name" value="HisKA"/>
    <property type="match status" value="1"/>
</dbReference>
<keyword evidence="4" id="KW-0808">Transferase</keyword>
<dbReference type="PROSITE" id="PS50113">
    <property type="entry name" value="PAC"/>
    <property type="match status" value="3"/>
</dbReference>
<dbReference type="InterPro" id="IPR004358">
    <property type="entry name" value="Sig_transdc_His_kin-like_C"/>
</dbReference>
<keyword evidence="9" id="KW-0614">Plasmid</keyword>
<organism evidence="9 10">
    <name type="scientific">Spirosoma rhododendri</name>
    <dbReference type="NCBI Taxonomy" id="2728024"/>
    <lineage>
        <taxon>Bacteria</taxon>
        <taxon>Pseudomonadati</taxon>
        <taxon>Bacteroidota</taxon>
        <taxon>Cytophagia</taxon>
        <taxon>Cytophagales</taxon>
        <taxon>Cytophagaceae</taxon>
        <taxon>Spirosoma</taxon>
    </lineage>
</organism>
<proteinExistence type="predicted"/>
<evidence type="ECO:0000259" key="8">
    <source>
        <dbReference type="PROSITE" id="PS50113"/>
    </source>
</evidence>
<dbReference type="SMART" id="SM00387">
    <property type="entry name" value="HATPase_c"/>
    <property type="match status" value="1"/>
</dbReference>
<name>A0A7L5DSU8_9BACT</name>
<dbReference type="Pfam" id="PF02518">
    <property type="entry name" value="HATPase_c"/>
    <property type="match status" value="1"/>
</dbReference>
<feature type="domain" description="PAS" evidence="7">
    <location>
        <begin position="41"/>
        <end position="87"/>
    </location>
</feature>
<comment type="catalytic activity">
    <reaction evidence="1">
        <text>ATP + protein L-histidine = ADP + protein N-phospho-L-histidine.</text>
        <dbReference type="EC" id="2.7.13.3"/>
    </reaction>
</comment>
<evidence type="ECO:0000256" key="5">
    <source>
        <dbReference type="ARBA" id="ARBA00022777"/>
    </source>
</evidence>
<evidence type="ECO:0000256" key="3">
    <source>
        <dbReference type="ARBA" id="ARBA00022553"/>
    </source>
</evidence>
<dbReference type="SUPFAM" id="SSF55785">
    <property type="entry name" value="PYP-like sensor domain (PAS domain)"/>
    <property type="match status" value="3"/>
</dbReference>
<dbReference type="SUPFAM" id="SSF47384">
    <property type="entry name" value="Homodimeric domain of signal transducing histidine kinase"/>
    <property type="match status" value="1"/>
</dbReference>
<dbReference type="InterPro" id="IPR013655">
    <property type="entry name" value="PAS_fold_3"/>
</dbReference>
<evidence type="ECO:0000256" key="1">
    <source>
        <dbReference type="ARBA" id="ARBA00000085"/>
    </source>
</evidence>
<dbReference type="InterPro" id="IPR000700">
    <property type="entry name" value="PAS-assoc_C"/>
</dbReference>
<dbReference type="InterPro" id="IPR036890">
    <property type="entry name" value="HATPase_C_sf"/>
</dbReference>
<keyword evidence="5" id="KW-0418">Kinase</keyword>
<dbReference type="InterPro" id="IPR052162">
    <property type="entry name" value="Sensor_kinase/Photoreceptor"/>
</dbReference>
<dbReference type="InterPro" id="IPR005467">
    <property type="entry name" value="His_kinase_dom"/>
</dbReference>
<dbReference type="CDD" id="cd00130">
    <property type="entry name" value="PAS"/>
    <property type="match status" value="1"/>
</dbReference>
<dbReference type="AlphaFoldDB" id="A0A7L5DSU8"/>
<dbReference type="RefSeq" id="WP_169553577.1">
    <property type="nucleotide sequence ID" value="NZ_CP051678.1"/>
</dbReference>
<dbReference type="PROSITE" id="PS50109">
    <property type="entry name" value="HIS_KIN"/>
    <property type="match status" value="1"/>
</dbReference>
<keyword evidence="10" id="KW-1185">Reference proteome</keyword>
<dbReference type="PANTHER" id="PTHR43304:SF1">
    <property type="entry name" value="PAC DOMAIN-CONTAINING PROTEIN"/>
    <property type="match status" value="1"/>
</dbReference>
<dbReference type="Gene3D" id="3.30.450.20">
    <property type="entry name" value="PAS domain"/>
    <property type="match status" value="3"/>
</dbReference>
<reference evidence="9 10" key="1">
    <citation type="submission" date="2020-04" db="EMBL/GenBank/DDBJ databases">
        <title>Genome sequencing of novel species.</title>
        <authorList>
            <person name="Heo J."/>
            <person name="Kim S.-J."/>
            <person name="Kim J.-S."/>
            <person name="Hong S.-B."/>
            <person name="Kwon S.-W."/>
        </authorList>
    </citation>
    <scope>NUCLEOTIDE SEQUENCE [LARGE SCALE GENOMIC DNA]</scope>
    <source>
        <strain evidence="9 10">CJU-R4</strain>
        <plasmid evidence="9 10">unnamed1</plasmid>
    </source>
</reference>
<dbReference type="Pfam" id="PF08447">
    <property type="entry name" value="PAS_3"/>
    <property type="match status" value="2"/>
</dbReference>
<protein>
    <recommendedName>
        <fullName evidence="2">histidine kinase</fullName>
        <ecNumber evidence="2">2.7.13.3</ecNumber>
    </recommendedName>
</protein>
<dbReference type="SMART" id="SM00091">
    <property type="entry name" value="PAS"/>
    <property type="match status" value="2"/>
</dbReference>
<dbReference type="PANTHER" id="PTHR43304">
    <property type="entry name" value="PHYTOCHROME-LIKE PROTEIN CPH1"/>
    <property type="match status" value="1"/>
</dbReference>
<dbReference type="InterPro" id="IPR013656">
    <property type="entry name" value="PAS_4"/>
</dbReference>
<dbReference type="SMART" id="SM00388">
    <property type="entry name" value="HisKA"/>
    <property type="match status" value="1"/>
</dbReference>
<dbReference type="InterPro" id="IPR000014">
    <property type="entry name" value="PAS"/>
</dbReference>
<dbReference type="EMBL" id="CP051678">
    <property type="protein sequence ID" value="QJD81559.1"/>
    <property type="molecule type" value="Genomic_DNA"/>
</dbReference>
<keyword evidence="3" id="KW-0597">Phosphoprotein</keyword>
<dbReference type="Gene3D" id="2.10.70.100">
    <property type="match status" value="2"/>
</dbReference>
<sequence length="662" mass="74519">MPDPQQPNQLSAHQSSQPNITFALQAAGIGTWDLNILQQEVWWDERCKELYGFDKDDIVPYNQVLSYMHPDDRSRVDAAVQWALNPDSQGHYDIQFRTVGATNGQLRWLHCRGRAFFTTQRVAYRFSGIAQDITELVAVHQQLDASKAQFTDLVMATPTATAVFVGRDMLIQQVNGPMLTIWGKDNSVIGKILHVAMPELEDQPFLAQLQHVFDTGEPFRHDESLTDVLDKGQLKRVWFNHAYNPLYDQHGRIYGVINTATDVTAQVMARRQLEESKVVLQNAVELAELGTWSMDCQTGETQLSERHAAMFGLTTTLMPYEQALIIVHPDDQPRVKAAFLAAQQPDSDGRYQAEYRIINAHTGQQQYIRAVGETSFDEQGHPICITGTTQDISLERESQRLLARQVQERTQELQLVNQDLQRSNDNLQQFAYVASHDLQEPLRKIQSFGSLLVEQDADRLSETGQSYLQRMMSAGARMSILIKDLLAYSRIATRQQTFGLISLETVLEQVLATLDWVIADRKAQIELDALPLISGDESQLSQLFQNLFSNAIKFTPAGQSPRIRVTCFQRERSELPIDATPTSPALHFIQISVSDQGVGFDKKYLARIFQVFQRLHGQNEYPGTGVGLAICQRVVENHGGAITADSQPGQGATFCVYLPATW</sequence>
<dbReference type="Gene3D" id="1.10.287.130">
    <property type="match status" value="1"/>
</dbReference>
<evidence type="ECO:0000259" key="7">
    <source>
        <dbReference type="PROSITE" id="PS50112"/>
    </source>
</evidence>
<gene>
    <name evidence="9" type="ORF">HH216_24640</name>
</gene>
<evidence type="ECO:0000256" key="4">
    <source>
        <dbReference type="ARBA" id="ARBA00022679"/>
    </source>
</evidence>
<evidence type="ECO:0000313" key="10">
    <source>
        <dbReference type="Proteomes" id="UP000501128"/>
    </source>
</evidence>
<dbReference type="PROSITE" id="PS50112">
    <property type="entry name" value="PAS"/>
    <property type="match status" value="1"/>
</dbReference>
<dbReference type="PRINTS" id="PR00344">
    <property type="entry name" value="BCTRLSENSOR"/>
</dbReference>
<evidence type="ECO:0000259" key="6">
    <source>
        <dbReference type="PROSITE" id="PS50109"/>
    </source>
</evidence>
<feature type="domain" description="Histidine kinase" evidence="6">
    <location>
        <begin position="433"/>
        <end position="662"/>
    </location>
</feature>
<dbReference type="GO" id="GO:0000155">
    <property type="term" value="F:phosphorelay sensor kinase activity"/>
    <property type="evidence" value="ECO:0007669"/>
    <property type="project" value="InterPro"/>
</dbReference>
<accession>A0A7L5DSU8</accession>
<geneLocation type="plasmid" evidence="9 10">
    <name>unnamed1</name>
</geneLocation>
<dbReference type="NCBIfam" id="TIGR00229">
    <property type="entry name" value="sensory_box"/>
    <property type="match status" value="1"/>
</dbReference>
<dbReference type="EC" id="2.7.13.3" evidence="2"/>
<dbReference type="SUPFAM" id="SSF55874">
    <property type="entry name" value="ATPase domain of HSP90 chaperone/DNA topoisomerase II/histidine kinase"/>
    <property type="match status" value="1"/>
</dbReference>
<dbReference type="InterPro" id="IPR003661">
    <property type="entry name" value="HisK_dim/P_dom"/>
</dbReference>
<dbReference type="CDD" id="cd00082">
    <property type="entry name" value="HisKA"/>
    <property type="match status" value="1"/>
</dbReference>
<dbReference type="KEGG" id="srho:HH216_24640"/>